<dbReference type="InterPro" id="IPR000182">
    <property type="entry name" value="GNAT_dom"/>
</dbReference>
<dbReference type="GO" id="GO:0016747">
    <property type="term" value="F:acyltransferase activity, transferring groups other than amino-acyl groups"/>
    <property type="evidence" value="ECO:0007669"/>
    <property type="project" value="InterPro"/>
</dbReference>
<dbReference type="PROSITE" id="PS51186">
    <property type="entry name" value="GNAT"/>
    <property type="match status" value="1"/>
</dbReference>
<evidence type="ECO:0000259" key="1">
    <source>
        <dbReference type="PROSITE" id="PS51186"/>
    </source>
</evidence>
<dbReference type="Proteomes" id="UP000799770">
    <property type="component" value="Unassembled WGS sequence"/>
</dbReference>
<keyword evidence="2" id="KW-0808">Transferase</keyword>
<feature type="domain" description="N-acetyltransferase" evidence="1">
    <location>
        <begin position="4"/>
        <end position="217"/>
    </location>
</feature>
<dbReference type="EMBL" id="ML977348">
    <property type="protein sequence ID" value="KAF2108410.1"/>
    <property type="molecule type" value="Genomic_DNA"/>
</dbReference>
<organism evidence="2 3">
    <name type="scientific">Lophiotrema nucula</name>
    <dbReference type="NCBI Taxonomy" id="690887"/>
    <lineage>
        <taxon>Eukaryota</taxon>
        <taxon>Fungi</taxon>
        <taxon>Dikarya</taxon>
        <taxon>Ascomycota</taxon>
        <taxon>Pezizomycotina</taxon>
        <taxon>Dothideomycetes</taxon>
        <taxon>Pleosporomycetidae</taxon>
        <taxon>Pleosporales</taxon>
        <taxon>Lophiotremataceae</taxon>
        <taxon>Lophiotrema</taxon>
    </lineage>
</organism>
<dbReference type="Gene3D" id="3.40.630.30">
    <property type="match status" value="1"/>
</dbReference>
<protein>
    <submittedName>
        <fullName evidence="2">Acyl-CoA N-acyltransferase</fullName>
    </submittedName>
</protein>
<name>A0A6A5YN52_9PLEO</name>
<sequence length="217" mass="24106">MTEPFIRPYNPAADFEACLHIFRTTIDPSLAFEPASTIGSYIWCRPYIHLSPHTCYVLDNGSGQAVGYIIGTETTATFSKRWKSEFVPTVELKNVPKPGLDRAQVDLQWMREAVYNGECSTLLPFPELLEEYPAHLHIDILPAFTGKGWGGKMVGVFEDRMRELGAEGVHLGMVRTNERAKAFYERLGFEVCGQVLDGGTSGEVGREGDAVCLVKTL</sequence>
<proteinExistence type="predicted"/>
<evidence type="ECO:0000313" key="2">
    <source>
        <dbReference type="EMBL" id="KAF2108410.1"/>
    </source>
</evidence>
<dbReference type="InterPro" id="IPR016181">
    <property type="entry name" value="Acyl_CoA_acyltransferase"/>
</dbReference>
<dbReference type="Pfam" id="PF00583">
    <property type="entry name" value="Acetyltransf_1"/>
    <property type="match status" value="1"/>
</dbReference>
<accession>A0A6A5YN52</accession>
<keyword evidence="3" id="KW-1185">Reference proteome</keyword>
<reference evidence="2" key="1">
    <citation type="journal article" date="2020" name="Stud. Mycol.">
        <title>101 Dothideomycetes genomes: a test case for predicting lifestyles and emergence of pathogens.</title>
        <authorList>
            <person name="Haridas S."/>
            <person name="Albert R."/>
            <person name="Binder M."/>
            <person name="Bloem J."/>
            <person name="Labutti K."/>
            <person name="Salamov A."/>
            <person name="Andreopoulos B."/>
            <person name="Baker S."/>
            <person name="Barry K."/>
            <person name="Bills G."/>
            <person name="Bluhm B."/>
            <person name="Cannon C."/>
            <person name="Castanera R."/>
            <person name="Culley D."/>
            <person name="Daum C."/>
            <person name="Ezra D."/>
            <person name="Gonzalez J."/>
            <person name="Henrissat B."/>
            <person name="Kuo A."/>
            <person name="Liang C."/>
            <person name="Lipzen A."/>
            <person name="Lutzoni F."/>
            <person name="Magnuson J."/>
            <person name="Mondo S."/>
            <person name="Nolan M."/>
            <person name="Ohm R."/>
            <person name="Pangilinan J."/>
            <person name="Park H.-J."/>
            <person name="Ramirez L."/>
            <person name="Alfaro M."/>
            <person name="Sun H."/>
            <person name="Tritt A."/>
            <person name="Yoshinaga Y."/>
            <person name="Zwiers L.-H."/>
            <person name="Turgeon B."/>
            <person name="Goodwin S."/>
            <person name="Spatafora J."/>
            <person name="Crous P."/>
            <person name="Grigoriev I."/>
        </authorList>
    </citation>
    <scope>NUCLEOTIDE SEQUENCE</scope>
    <source>
        <strain evidence="2">CBS 627.86</strain>
    </source>
</reference>
<dbReference type="SUPFAM" id="SSF55729">
    <property type="entry name" value="Acyl-CoA N-acyltransferases (Nat)"/>
    <property type="match status" value="1"/>
</dbReference>
<dbReference type="AlphaFoldDB" id="A0A6A5YN52"/>
<keyword evidence="2" id="KW-0012">Acyltransferase</keyword>
<evidence type="ECO:0000313" key="3">
    <source>
        <dbReference type="Proteomes" id="UP000799770"/>
    </source>
</evidence>
<gene>
    <name evidence="2" type="ORF">BDV96DRAFT_587753</name>
</gene>
<dbReference type="OrthoDB" id="64477at2759"/>